<dbReference type="InterPro" id="IPR001387">
    <property type="entry name" value="Cro/C1-type_HTH"/>
</dbReference>
<dbReference type="EMBL" id="CP123523">
    <property type="protein sequence ID" value="WGM05942.1"/>
    <property type="molecule type" value="Genomic_DNA"/>
</dbReference>
<name>A0AA95GRF7_9GAMM</name>
<gene>
    <name evidence="2" type="ORF">QE210_01425</name>
    <name evidence="3" type="ORF">QE258_00690</name>
</gene>
<evidence type="ECO:0000259" key="1">
    <source>
        <dbReference type="Pfam" id="PF13443"/>
    </source>
</evidence>
<protein>
    <submittedName>
        <fullName evidence="2">XRE family transcriptional regulator</fullName>
    </submittedName>
</protein>
<reference evidence="2" key="1">
    <citation type="submission" date="2023-04" db="EMBL/GenBank/DDBJ databases">
        <title>Genome dynamics across the evolutionary transition to endosymbiosis.</title>
        <authorList>
            <person name="Siozios S."/>
            <person name="Nadal-Jimenez P."/>
            <person name="Azagi T."/>
            <person name="Sprong H."/>
            <person name="Frost C.L."/>
            <person name="Parratt S.R."/>
            <person name="Taylor G."/>
            <person name="Brettell L."/>
            <person name="Lew K.C."/>
            <person name="Croft L."/>
            <person name="King K.C."/>
            <person name="Brockhurst M.A."/>
            <person name="Hypsa V."/>
            <person name="Novakova E."/>
            <person name="Darby A.C."/>
            <person name="Hurst G.D.D."/>
        </authorList>
    </citation>
    <scope>NUCLEOTIDE SEQUENCE</scope>
    <source>
        <strain evidence="3">ANv_CAN</strain>
        <strain evidence="2">APv</strain>
    </source>
</reference>
<evidence type="ECO:0000313" key="3">
    <source>
        <dbReference type="EMBL" id="WGM05942.1"/>
    </source>
</evidence>
<keyword evidence="4" id="KW-1185">Reference proteome</keyword>
<dbReference type="Pfam" id="PF13443">
    <property type="entry name" value="HTH_26"/>
    <property type="match status" value="1"/>
</dbReference>
<dbReference type="Proteomes" id="UP001177592">
    <property type="component" value="Chromosome"/>
</dbReference>
<evidence type="ECO:0000313" key="5">
    <source>
        <dbReference type="Proteomes" id="UP001177595"/>
    </source>
</evidence>
<evidence type="ECO:0000313" key="2">
    <source>
        <dbReference type="EMBL" id="WGM01816.1"/>
    </source>
</evidence>
<dbReference type="RefSeq" id="WP_026823223.1">
    <property type="nucleotide sequence ID" value="NZ_CP038613.1"/>
</dbReference>
<dbReference type="EMBL" id="CP123504">
    <property type="protein sequence ID" value="WGM01816.1"/>
    <property type="molecule type" value="Genomic_DNA"/>
</dbReference>
<feature type="domain" description="HTH cro/C1-type" evidence="1">
    <location>
        <begin position="7"/>
        <end position="65"/>
    </location>
</feature>
<organism evidence="2 5">
    <name type="scientific">Arsenophonus nasoniae</name>
    <name type="common">son-killer infecting Nasonia vitripennis</name>
    <dbReference type="NCBI Taxonomy" id="638"/>
    <lineage>
        <taxon>Bacteria</taxon>
        <taxon>Pseudomonadati</taxon>
        <taxon>Pseudomonadota</taxon>
        <taxon>Gammaproteobacteria</taxon>
        <taxon>Enterobacterales</taxon>
        <taxon>Morganellaceae</taxon>
        <taxon>Arsenophonus</taxon>
    </lineage>
</organism>
<proteinExistence type="predicted"/>
<dbReference type="AlphaFoldDB" id="A0AA95GRF7"/>
<sequence>MSRCQLARLKGKHKMRILDVIRKIDVSCNTTTLMYEAKSQTFAVNALDKLCILFDYGLNEFLERVSRQ</sequence>
<accession>A0AA95GRF7</accession>
<dbReference type="Proteomes" id="UP001177595">
    <property type="component" value="Chromosome"/>
</dbReference>
<evidence type="ECO:0000313" key="4">
    <source>
        <dbReference type="Proteomes" id="UP001177592"/>
    </source>
</evidence>
<dbReference type="GeneID" id="96875594"/>